<keyword evidence="10 11" id="KW-0413">Isomerase</keyword>
<dbReference type="InterPro" id="IPR027785">
    <property type="entry name" value="UvrD-like_helicase_C"/>
</dbReference>
<dbReference type="Pfam" id="PF13245">
    <property type="entry name" value="AAA_19"/>
    <property type="match status" value="1"/>
</dbReference>
<dbReference type="PANTHER" id="PTHR43788">
    <property type="entry name" value="DNA2/NAM7 HELICASE FAMILY MEMBER"/>
    <property type="match status" value="1"/>
</dbReference>
<dbReference type="PANTHER" id="PTHR43788:SF6">
    <property type="entry name" value="DNA HELICASE B"/>
    <property type="match status" value="1"/>
</dbReference>
<dbReference type="Proteomes" id="UP000664882">
    <property type="component" value="Unassembled WGS sequence"/>
</dbReference>
<keyword evidence="8 11" id="KW-0238">DNA-binding</keyword>
<evidence type="ECO:0000256" key="9">
    <source>
        <dbReference type="ARBA" id="ARBA00023204"/>
    </source>
</evidence>
<dbReference type="EC" id="5.6.2.3" evidence="11"/>
<evidence type="ECO:0000256" key="5">
    <source>
        <dbReference type="ARBA" id="ARBA00022806"/>
    </source>
</evidence>
<dbReference type="SUPFAM" id="SSF52540">
    <property type="entry name" value="P-loop containing nucleoside triphosphate hydrolases"/>
    <property type="match status" value="2"/>
</dbReference>
<dbReference type="HAMAP" id="MF_01487">
    <property type="entry name" value="RecD"/>
    <property type="match status" value="1"/>
</dbReference>
<organism evidence="14 15">
    <name type="scientific">Oceanisphaera pacifica</name>
    <dbReference type="NCBI Taxonomy" id="2818389"/>
    <lineage>
        <taxon>Bacteria</taxon>
        <taxon>Pseudomonadati</taxon>
        <taxon>Pseudomonadota</taxon>
        <taxon>Gammaproteobacteria</taxon>
        <taxon>Aeromonadales</taxon>
        <taxon>Aeromonadaceae</taxon>
        <taxon>Oceanisphaera</taxon>
    </lineage>
</organism>
<evidence type="ECO:0000256" key="11">
    <source>
        <dbReference type="HAMAP-Rule" id="MF_01487"/>
    </source>
</evidence>
<dbReference type="InterPro" id="IPR041851">
    <property type="entry name" value="RecD_N_sf"/>
</dbReference>
<dbReference type="Pfam" id="PF21185">
    <property type="entry name" value="RecD_N"/>
    <property type="match status" value="1"/>
</dbReference>
<evidence type="ECO:0000256" key="3">
    <source>
        <dbReference type="ARBA" id="ARBA00022763"/>
    </source>
</evidence>
<proteinExistence type="inferred from homology"/>
<dbReference type="GO" id="GO:0008854">
    <property type="term" value="F:exodeoxyribonuclease V activity"/>
    <property type="evidence" value="ECO:0007669"/>
    <property type="project" value="UniProtKB-EC"/>
</dbReference>
<dbReference type="Gene3D" id="1.10.10.1020">
    <property type="entry name" value="RecBCD complex, subunit RecD, N-terminal domain"/>
    <property type="match status" value="1"/>
</dbReference>
<evidence type="ECO:0000256" key="4">
    <source>
        <dbReference type="ARBA" id="ARBA00022801"/>
    </source>
</evidence>
<evidence type="ECO:0000259" key="13">
    <source>
        <dbReference type="Pfam" id="PF21185"/>
    </source>
</evidence>
<accession>A0ABS3NEJ0</accession>
<keyword evidence="5 11" id="KW-0347">Helicase</keyword>
<dbReference type="Gene3D" id="3.40.50.300">
    <property type="entry name" value="P-loop containing nucleotide triphosphate hydrolases"/>
    <property type="match status" value="3"/>
</dbReference>
<comment type="function">
    <text evidence="11">A helicase/nuclease that prepares dsDNA breaks (DSB) for recombinational DNA repair. Binds to DSBs and unwinds DNA via a highly rapid and processive ATP-dependent bidirectional helicase activity. Unwinds dsDNA until it encounters a Chi (crossover hotspot instigator) sequence from the 3' direction. Cuts ssDNA a few nucleotides 3' to the Chi site. The properties and activities of the enzyme are changed at Chi. The Chi-altered holoenzyme produces a long 3'-ssDNA overhang and facilitates RecA-binding to the ssDNA for homologous DNA recombination and repair. Holoenzyme degrades any linearized DNA that is unable to undergo homologous recombination. In the holoenzyme this subunit has ssDNA-dependent ATPase and 5'-3' helicase activity. When added to pre-assembled RecBC greatly stimulates nuclease activity and augments holoenzyme processivity. Negatively regulates the RecA-loading ability of RecBCD.</text>
</comment>
<evidence type="ECO:0000313" key="15">
    <source>
        <dbReference type="Proteomes" id="UP000664882"/>
    </source>
</evidence>
<keyword evidence="4 11" id="KW-0378">Hydrolase</keyword>
<comment type="subunit">
    <text evidence="11">Heterotrimer of RecB, RecC and RecD. All subunits contribute to DNA-binding.</text>
</comment>
<comment type="catalytic activity">
    <reaction evidence="11">
        <text>ATP + H2O = ADP + phosphate + H(+)</text>
        <dbReference type="Rhea" id="RHEA:13065"/>
        <dbReference type="ChEBI" id="CHEBI:15377"/>
        <dbReference type="ChEBI" id="CHEBI:15378"/>
        <dbReference type="ChEBI" id="CHEBI:30616"/>
        <dbReference type="ChEBI" id="CHEBI:43474"/>
        <dbReference type="ChEBI" id="CHEBI:456216"/>
        <dbReference type="EC" id="5.6.2.3"/>
    </reaction>
</comment>
<comment type="miscellaneous">
    <text evidence="11">In the RecBCD complex, RecB has a slow 3'-5' helicase, an exonuclease activity and loads RecA onto ssDNA, RecD has a fast 5'-3' helicase activity, while RecC stimulates the ATPase and processivity of the RecB helicase and contributes to recognition of the Chi site.</text>
</comment>
<evidence type="ECO:0000259" key="12">
    <source>
        <dbReference type="Pfam" id="PF13538"/>
    </source>
</evidence>
<dbReference type="InterPro" id="IPR006344">
    <property type="entry name" value="RecD"/>
</dbReference>
<feature type="binding site" evidence="11">
    <location>
        <begin position="223"/>
        <end position="230"/>
    </location>
    <ligand>
        <name>ATP</name>
        <dbReference type="ChEBI" id="CHEBI:30616"/>
    </ligand>
</feature>
<protein>
    <recommendedName>
        <fullName evidence="11">RecBCD enzyme subunit RecD</fullName>
        <ecNumber evidence="11">5.6.2.3</ecNumber>
    </recommendedName>
    <alternativeName>
        <fullName evidence="11">DNA 5'-3' helicase subunit RecD</fullName>
    </alternativeName>
    <alternativeName>
        <fullName evidence="11">Exonuclease V subunit RecD</fullName>
        <shortName evidence="11">ExoV subunit RecD</shortName>
    </alternativeName>
    <alternativeName>
        <fullName evidence="11">Helicase/nuclease RecBCD subunit RecD</fullName>
    </alternativeName>
</protein>
<evidence type="ECO:0000256" key="10">
    <source>
        <dbReference type="ARBA" id="ARBA00023235"/>
    </source>
</evidence>
<evidence type="ECO:0000256" key="2">
    <source>
        <dbReference type="ARBA" id="ARBA00022741"/>
    </source>
</evidence>
<keyword evidence="7 11" id="KW-0067">ATP-binding</keyword>
<feature type="domain" description="UvrD-like helicase C-terminal" evidence="12">
    <location>
        <begin position="616"/>
        <end position="663"/>
    </location>
</feature>
<dbReference type="NCBIfam" id="TIGR01447">
    <property type="entry name" value="recD"/>
    <property type="match status" value="1"/>
</dbReference>
<sequence length="686" mass="74694">MTTTSTPLPIPAMLSQLATWVELGALRSLDLALTRFIDQQAPNSSELLLLSVALVSERNAHGHVCLDLTAALAQPALLLSTIHNMADGVSEHQAREELSAHLAHLDIKHWLAELSASNVVENQLKDRASPHSEHNNTPLVLAGSPERPLLYLRRYWLYEQRIKHSLSQRLAKQVILPHAATQTLLAALFAPSTSADNTTARATDWQKVACLLAARSHFSIITGGPGTGKTTTVVKLLALLQGLRITNQESPLHIHLAAPTGKAAARLSESIAGSVAKLPLPHELAESVRSHIPTEVTTLHRLLGSLPNTRHFRHHASNPLITDLVVVDEASMMDVEMMANLVDALPEHARLILLGDKDQLASVEAGSILGDLCQTADAAHYTPKTQAWIKQLSNEDIAESFIDPQGSALQQATCMLRHSYRFSAHPGIGQLATLVNSGQATPSSLNNTVKQAPQSLNSLTLSAANNQFFMDLTPLTRLAVSGYQAYLTKAKQPPQLTKDPDANLGALNAWALEVFAEHNQFQLLSAVRQGTVGIDNLNQEIAKALQQKNLLPQGDAIWYAGRPLLVTRNDYSLKLMNGDIGICLYWPDVGLRVAFPDGEQGIRWVLPSRLQGVETVFAMTVHKSQGSEFTHTALVLPDYGNPVLTKELIYTGITRSKEKFTLIHSKDAVLQQALHSRVTRASGLRA</sequence>
<comment type="caution">
    <text evidence="14">The sequence shown here is derived from an EMBL/GenBank/DDBJ whole genome shotgun (WGS) entry which is preliminary data.</text>
</comment>
<evidence type="ECO:0000256" key="6">
    <source>
        <dbReference type="ARBA" id="ARBA00022839"/>
    </source>
</evidence>
<dbReference type="EMBL" id="JAGDFX010000004">
    <property type="protein sequence ID" value="MBO1519013.1"/>
    <property type="molecule type" value="Genomic_DNA"/>
</dbReference>
<dbReference type="InterPro" id="IPR027417">
    <property type="entry name" value="P-loop_NTPase"/>
</dbReference>
<reference evidence="14 15" key="1">
    <citation type="submission" date="2021-03" db="EMBL/GenBank/DDBJ databases">
        <title>Oceanisphaera sp. nov., isolated from the intestine.</title>
        <authorList>
            <person name="Zhao L.-H."/>
            <person name="Shi L.-F."/>
        </authorList>
    </citation>
    <scope>NUCLEOTIDE SEQUENCE [LARGE SCALE GENOMIC DNA]</scope>
    <source>
        <strain evidence="14 15">DM8</strain>
    </source>
</reference>
<evidence type="ECO:0000256" key="1">
    <source>
        <dbReference type="ARBA" id="ARBA00022722"/>
    </source>
</evidence>
<evidence type="ECO:0000256" key="8">
    <source>
        <dbReference type="ARBA" id="ARBA00023125"/>
    </source>
</evidence>
<name>A0ABS3NEJ0_9GAMM</name>
<keyword evidence="3 11" id="KW-0227">DNA damage</keyword>
<keyword evidence="6 11" id="KW-0269">Exonuclease</keyword>
<gene>
    <name evidence="11 14" type="primary">recD</name>
    <name evidence="14" type="ORF">J3U76_05075</name>
</gene>
<dbReference type="RefSeq" id="WP_208004750.1">
    <property type="nucleotide sequence ID" value="NZ_JAGDFX010000004.1"/>
</dbReference>
<comment type="similarity">
    <text evidence="11">Belongs to the RecD family.</text>
</comment>
<feature type="domain" description="RecBCD enzyme subunit RecD N-terminal" evidence="13">
    <location>
        <begin position="22"/>
        <end position="143"/>
    </location>
</feature>
<evidence type="ECO:0000313" key="14">
    <source>
        <dbReference type="EMBL" id="MBO1519013.1"/>
    </source>
</evidence>
<keyword evidence="1 11" id="KW-0540">Nuclease</keyword>
<dbReference type="Pfam" id="PF13538">
    <property type="entry name" value="UvrD_C_2"/>
    <property type="match status" value="1"/>
</dbReference>
<evidence type="ECO:0000256" key="7">
    <source>
        <dbReference type="ARBA" id="ARBA00022840"/>
    </source>
</evidence>
<dbReference type="CDD" id="cd18809">
    <property type="entry name" value="SF1_C_RecD"/>
    <property type="match status" value="1"/>
</dbReference>
<dbReference type="CDD" id="cd17933">
    <property type="entry name" value="DEXSc_RecD-like"/>
    <property type="match status" value="1"/>
</dbReference>
<keyword evidence="15" id="KW-1185">Reference proteome</keyword>
<keyword evidence="2 11" id="KW-0547">Nucleotide-binding</keyword>
<keyword evidence="9 11" id="KW-0234">DNA repair</keyword>
<dbReference type="InterPro" id="IPR049550">
    <property type="entry name" value="RecD_N"/>
</dbReference>
<dbReference type="InterPro" id="IPR050534">
    <property type="entry name" value="Coronavir_polyprotein_1ab"/>
</dbReference>